<dbReference type="Proteomes" id="UP000541444">
    <property type="component" value="Unassembled WGS sequence"/>
</dbReference>
<dbReference type="GO" id="GO:0022857">
    <property type="term" value="F:transmembrane transporter activity"/>
    <property type="evidence" value="ECO:0007669"/>
    <property type="project" value="InterPro"/>
</dbReference>
<evidence type="ECO:0000256" key="5">
    <source>
        <dbReference type="SAM" id="Phobius"/>
    </source>
</evidence>
<evidence type="ECO:0000313" key="7">
    <source>
        <dbReference type="Proteomes" id="UP000541444"/>
    </source>
</evidence>
<accession>A0A7J7L6I4</accession>
<comment type="subcellular location">
    <subcellularLocation>
        <location evidence="1">Membrane</location>
        <topology evidence="1">Multi-pass membrane protein</topology>
    </subcellularLocation>
</comment>
<proteinExistence type="predicted"/>
<dbReference type="Pfam" id="PF14223">
    <property type="entry name" value="Retrotran_gag_2"/>
    <property type="match status" value="1"/>
</dbReference>
<evidence type="ECO:0000256" key="3">
    <source>
        <dbReference type="ARBA" id="ARBA00022989"/>
    </source>
</evidence>
<feature type="transmembrane region" description="Helical" evidence="5">
    <location>
        <begin position="138"/>
        <end position="159"/>
    </location>
</feature>
<evidence type="ECO:0000256" key="4">
    <source>
        <dbReference type="ARBA" id="ARBA00023136"/>
    </source>
</evidence>
<keyword evidence="4 5" id="KW-0472">Membrane</keyword>
<dbReference type="AlphaFoldDB" id="A0A7J7L6I4"/>
<gene>
    <name evidence="6" type="ORF">GIB67_011024</name>
</gene>
<dbReference type="GO" id="GO:0016020">
    <property type="term" value="C:membrane"/>
    <property type="evidence" value="ECO:0007669"/>
    <property type="project" value="UniProtKB-SubCell"/>
</dbReference>
<comment type="caution">
    <text evidence="6">The sequence shown here is derived from an EMBL/GenBank/DDBJ whole genome shotgun (WGS) entry which is preliminary data.</text>
</comment>
<evidence type="ECO:0000256" key="1">
    <source>
        <dbReference type="ARBA" id="ARBA00004141"/>
    </source>
</evidence>
<organism evidence="6 7">
    <name type="scientific">Kingdonia uniflora</name>
    <dbReference type="NCBI Taxonomy" id="39325"/>
    <lineage>
        <taxon>Eukaryota</taxon>
        <taxon>Viridiplantae</taxon>
        <taxon>Streptophyta</taxon>
        <taxon>Embryophyta</taxon>
        <taxon>Tracheophyta</taxon>
        <taxon>Spermatophyta</taxon>
        <taxon>Magnoliopsida</taxon>
        <taxon>Ranunculales</taxon>
        <taxon>Circaeasteraceae</taxon>
        <taxon>Kingdonia</taxon>
    </lineage>
</organism>
<dbReference type="PANTHER" id="PTHR47481:SF31">
    <property type="entry name" value="OS01G0873500 PROTEIN"/>
    <property type="match status" value="1"/>
</dbReference>
<evidence type="ECO:0000256" key="2">
    <source>
        <dbReference type="ARBA" id="ARBA00022692"/>
    </source>
</evidence>
<name>A0A7J7L6I4_9MAGN</name>
<dbReference type="InterPro" id="IPR036259">
    <property type="entry name" value="MFS_trans_sf"/>
</dbReference>
<evidence type="ECO:0000313" key="6">
    <source>
        <dbReference type="EMBL" id="KAF6138184.1"/>
    </source>
</evidence>
<keyword evidence="2 5" id="KW-0812">Transmembrane</keyword>
<dbReference type="PANTHER" id="PTHR47481">
    <property type="match status" value="1"/>
</dbReference>
<dbReference type="Pfam" id="PF00854">
    <property type="entry name" value="PTR2"/>
    <property type="match status" value="1"/>
</dbReference>
<protein>
    <submittedName>
        <fullName evidence="6">Uncharacterized protein</fullName>
    </submittedName>
</protein>
<sequence length="233" mass="25752">MQLKSRLLSLKKNNDSITDCLHNIKLIVDSLAASGSLIDDEDVVFHILNGLPSEFDAFATFIMVRSTLITTDDLHGLLLSEELSIDTQSKFSIQSESTTQAFTASRTPCVQQNAPLINSSNCKGVRLFKGDDTRKPQFALKMTIGLLLSCVGVGVAAIVENFRRGMAIREAFSDQDQPRDVAGMSAMWLLAQIFILGIAEALSCVGRSEFIYSQIPERMAFVHVIAYFRIARR</sequence>
<dbReference type="InterPro" id="IPR000109">
    <property type="entry name" value="POT_fam"/>
</dbReference>
<dbReference type="OrthoDB" id="1845088at2759"/>
<reference evidence="6 7" key="1">
    <citation type="journal article" date="2020" name="IScience">
        <title>Genome Sequencing of the Endangered Kingdonia uniflora (Circaeasteraceae, Ranunculales) Reveals Potential Mechanisms of Evolutionary Specialization.</title>
        <authorList>
            <person name="Sun Y."/>
            <person name="Deng T."/>
            <person name="Zhang A."/>
            <person name="Moore M.J."/>
            <person name="Landis J.B."/>
            <person name="Lin N."/>
            <person name="Zhang H."/>
            <person name="Zhang X."/>
            <person name="Huang J."/>
            <person name="Zhang X."/>
            <person name="Sun H."/>
            <person name="Wang H."/>
        </authorList>
    </citation>
    <scope>NUCLEOTIDE SEQUENCE [LARGE SCALE GENOMIC DNA]</scope>
    <source>
        <strain evidence="6">TB1705</strain>
        <tissue evidence="6">Leaf</tissue>
    </source>
</reference>
<keyword evidence="7" id="KW-1185">Reference proteome</keyword>
<dbReference type="EMBL" id="JACGCM010002611">
    <property type="protein sequence ID" value="KAF6138184.1"/>
    <property type="molecule type" value="Genomic_DNA"/>
</dbReference>
<keyword evidence="3 5" id="KW-1133">Transmembrane helix</keyword>
<dbReference type="Gene3D" id="1.20.1250.20">
    <property type="entry name" value="MFS general substrate transporter like domains"/>
    <property type="match status" value="1"/>
</dbReference>